<dbReference type="Pfam" id="PF03551">
    <property type="entry name" value="PadR"/>
    <property type="match status" value="1"/>
</dbReference>
<dbReference type="Gene3D" id="1.10.10.10">
    <property type="entry name" value="Winged helix-like DNA-binding domain superfamily/Winged helix DNA-binding domain"/>
    <property type="match status" value="1"/>
</dbReference>
<dbReference type="InterPro" id="IPR036390">
    <property type="entry name" value="WH_DNA-bd_sf"/>
</dbReference>
<accession>A0A4Q5J1A0</accession>
<dbReference type="InterPro" id="IPR036388">
    <property type="entry name" value="WH-like_DNA-bd_sf"/>
</dbReference>
<reference evidence="2 3" key="1">
    <citation type="submission" date="2019-01" db="EMBL/GenBank/DDBJ databases">
        <title>Nocardioides guangzhouensis sp. nov., an actinobacterium isolated from soil.</title>
        <authorList>
            <person name="Fu Y."/>
            <person name="Cai Y."/>
            <person name="Lin Z."/>
            <person name="Chen P."/>
        </authorList>
    </citation>
    <scope>NUCLEOTIDE SEQUENCE [LARGE SCALE GENOMIC DNA]</scope>
    <source>
        <strain evidence="2 3">NBRC 105384</strain>
    </source>
</reference>
<dbReference type="InterPro" id="IPR005149">
    <property type="entry name" value="Tscrpt_reg_PadR_N"/>
</dbReference>
<evidence type="ECO:0000313" key="3">
    <source>
        <dbReference type="Proteomes" id="UP000291189"/>
    </source>
</evidence>
<organism evidence="2 3">
    <name type="scientific">Nocardioides iriomotensis</name>
    <dbReference type="NCBI Taxonomy" id="715784"/>
    <lineage>
        <taxon>Bacteria</taxon>
        <taxon>Bacillati</taxon>
        <taxon>Actinomycetota</taxon>
        <taxon>Actinomycetes</taxon>
        <taxon>Propionibacteriales</taxon>
        <taxon>Nocardioidaceae</taxon>
        <taxon>Nocardioides</taxon>
    </lineage>
</organism>
<evidence type="ECO:0000313" key="2">
    <source>
        <dbReference type="EMBL" id="RYU12262.1"/>
    </source>
</evidence>
<dbReference type="RefSeq" id="WP_129987037.1">
    <property type="nucleotide sequence ID" value="NZ_SDPU01000021.1"/>
</dbReference>
<sequence length="113" mass="12290">MSKPLQEPTFLILTALLEQSQHGYALLADVERLSQGRVSLRVGTLYAALDRLTGEGLVAVESEEVVRGRLRRTYCLTGAGADAVAVEADRMADLARTARTRLRRLRPAVGGAR</sequence>
<dbReference type="EMBL" id="SDPU01000021">
    <property type="protein sequence ID" value="RYU12262.1"/>
    <property type="molecule type" value="Genomic_DNA"/>
</dbReference>
<name>A0A4Q5J1A0_9ACTN</name>
<keyword evidence="3" id="KW-1185">Reference proteome</keyword>
<dbReference type="AlphaFoldDB" id="A0A4Q5J1A0"/>
<protein>
    <submittedName>
        <fullName evidence="2">PadR family transcriptional regulator</fullName>
    </submittedName>
</protein>
<dbReference type="Proteomes" id="UP000291189">
    <property type="component" value="Unassembled WGS sequence"/>
</dbReference>
<gene>
    <name evidence="2" type="ORF">ETU37_09570</name>
</gene>
<dbReference type="PANTHER" id="PTHR33169:SF13">
    <property type="entry name" value="PADR-FAMILY TRANSCRIPTIONAL REGULATOR"/>
    <property type="match status" value="1"/>
</dbReference>
<proteinExistence type="predicted"/>
<feature type="domain" description="Transcription regulator PadR N-terminal" evidence="1">
    <location>
        <begin position="12"/>
        <end position="84"/>
    </location>
</feature>
<dbReference type="SUPFAM" id="SSF46785">
    <property type="entry name" value="Winged helix' DNA-binding domain"/>
    <property type="match status" value="1"/>
</dbReference>
<dbReference type="InterPro" id="IPR052509">
    <property type="entry name" value="Metal_resp_DNA-bind_regulator"/>
</dbReference>
<evidence type="ECO:0000259" key="1">
    <source>
        <dbReference type="Pfam" id="PF03551"/>
    </source>
</evidence>
<dbReference type="PANTHER" id="PTHR33169">
    <property type="entry name" value="PADR-FAMILY TRANSCRIPTIONAL REGULATOR"/>
    <property type="match status" value="1"/>
</dbReference>
<dbReference type="OrthoDB" id="122286at2"/>
<comment type="caution">
    <text evidence="2">The sequence shown here is derived from an EMBL/GenBank/DDBJ whole genome shotgun (WGS) entry which is preliminary data.</text>
</comment>